<gene>
    <name evidence="1" type="ORF">I7I53_10821</name>
</gene>
<organism evidence="1 2">
    <name type="scientific">Ajellomyces capsulatus (strain H88)</name>
    <name type="common">Darling's disease fungus</name>
    <name type="synonym">Histoplasma capsulatum</name>
    <dbReference type="NCBI Taxonomy" id="544711"/>
    <lineage>
        <taxon>Eukaryota</taxon>
        <taxon>Fungi</taxon>
        <taxon>Dikarya</taxon>
        <taxon>Ascomycota</taxon>
        <taxon>Pezizomycotina</taxon>
        <taxon>Eurotiomycetes</taxon>
        <taxon>Eurotiomycetidae</taxon>
        <taxon>Onygenales</taxon>
        <taxon>Ajellomycetaceae</taxon>
        <taxon>Histoplasma</taxon>
    </lineage>
</organism>
<sequence>MKQFVIVDLAETVQNVCEALASCVANDCLIDVLSLCSIHGICSISRKQFFRYAERRYAASS</sequence>
<dbReference type="Proteomes" id="UP000663419">
    <property type="component" value="Chromosome 1"/>
</dbReference>
<protein>
    <submittedName>
        <fullName evidence="1">Uncharacterized protein</fullName>
    </submittedName>
</protein>
<evidence type="ECO:0000313" key="1">
    <source>
        <dbReference type="EMBL" id="QSS50213.1"/>
    </source>
</evidence>
<proteinExistence type="predicted"/>
<reference evidence="1" key="1">
    <citation type="submission" date="2021-01" db="EMBL/GenBank/DDBJ databases">
        <title>Chromosome-level genome assembly of a human fungal pathogen reveals clustering of transcriptionally co-regulated genes.</title>
        <authorList>
            <person name="Voorhies M."/>
            <person name="Cohen S."/>
            <person name="Shea T.P."/>
            <person name="Petrus S."/>
            <person name="Munoz J.F."/>
            <person name="Poplawski S."/>
            <person name="Goldman W.E."/>
            <person name="Michael T."/>
            <person name="Cuomo C.A."/>
            <person name="Sil A."/>
            <person name="Beyhan S."/>
        </authorList>
    </citation>
    <scope>NUCLEOTIDE SEQUENCE</scope>
    <source>
        <strain evidence="1">H88</strain>
    </source>
</reference>
<dbReference type="EMBL" id="CP069102">
    <property type="protein sequence ID" value="QSS50213.1"/>
    <property type="molecule type" value="Genomic_DNA"/>
</dbReference>
<dbReference type="VEuPathDB" id="FungiDB:I7I53_10821"/>
<name>A0A8A1LC16_AJEC8</name>
<dbReference type="AlphaFoldDB" id="A0A8A1LC16"/>
<accession>A0A8A1LC16</accession>
<evidence type="ECO:0000313" key="2">
    <source>
        <dbReference type="Proteomes" id="UP000663419"/>
    </source>
</evidence>